<evidence type="ECO:0000313" key="3">
    <source>
        <dbReference type="Proteomes" id="UP000663889"/>
    </source>
</evidence>
<sequence>MQRTKRHDNNIIQISNSNKKQKLETQIITINSNKYRFEDLANEILYEIFDYLDVYDIYKGFYNLNNRFQNLAINSNVLTKINISTISKSNFEDYYNNILIPNQSRINFLRLSNPFTAEIVFLEPHLILNFIRLETLILDNVQNKNFDKFLDYLIWLPNLHAITISLTEHISSLDTLFSQIFRLSTLKYCKIEYQIKNYQQPLFVYFTNNDSSPIEYLIINGHFPFSAFHNLLCCLPKLQHLSINSLVNYDDYQARDKLSSIQLKYLKHVSLKLDYVRFDEFEKIIKEFFHHIQILRLTTAYDEIYLDAKRWQQLILFHMSYLRIFDINHQGSVISNNNLTYHDIINQFNSSFWNEKKWFFTHQHEWEHRLNTGIFYSTSPYRRKDYTYYWEIDKELGLYHQRENLKSVKHFNIASKIKPNHRIFFSNINQLTIEYYVETLDDNSFITNLKCMIPLKQLTKLVINLTRFPFEEIIKLLRLTPNLYTLQFVIYSLQEIDSNFSKYNILLQHTLKKNKIENLILTGRCSLNEIRFIIYVFSKLKYLKIGINRTEISSIIRYLLLKTHNQAQHLFYLCISNISKVCLKETQDLIKLENLLDNYSIECINQDLHLWW</sequence>
<comment type="caution">
    <text evidence="2">The sequence shown here is derived from an EMBL/GenBank/DDBJ whole genome shotgun (WGS) entry which is preliminary data.</text>
</comment>
<dbReference type="InterPro" id="IPR001810">
    <property type="entry name" value="F-box_dom"/>
</dbReference>
<protein>
    <recommendedName>
        <fullName evidence="1">F-box domain-containing protein</fullName>
    </recommendedName>
</protein>
<gene>
    <name evidence="2" type="ORF">SEV965_LOCUS9464</name>
</gene>
<dbReference type="EMBL" id="CAJNOU010000370">
    <property type="protein sequence ID" value="CAF0975233.1"/>
    <property type="molecule type" value="Genomic_DNA"/>
</dbReference>
<reference evidence="2" key="1">
    <citation type="submission" date="2021-02" db="EMBL/GenBank/DDBJ databases">
        <authorList>
            <person name="Nowell W R."/>
        </authorList>
    </citation>
    <scope>NUCLEOTIDE SEQUENCE</scope>
</reference>
<accession>A0A814F5C6</accession>
<feature type="domain" description="F-box" evidence="1">
    <location>
        <begin position="34"/>
        <end position="81"/>
    </location>
</feature>
<dbReference type="InterPro" id="IPR032675">
    <property type="entry name" value="LRR_dom_sf"/>
</dbReference>
<dbReference type="AlphaFoldDB" id="A0A814F5C6"/>
<proteinExistence type="predicted"/>
<name>A0A814F5C6_9BILA</name>
<organism evidence="2 3">
    <name type="scientific">Rotaria sordida</name>
    <dbReference type="NCBI Taxonomy" id="392033"/>
    <lineage>
        <taxon>Eukaryota</taxon>
        <taxon>Metazoa</taxon>
        <taxon>Spiralia</taxon>
        <taxon>Gnathifera</taxon>
        <taxon>Rotifera</taxon>
        <taxon>Eurotatoria</taxon>
        <taxon>Bdelloidea</taxon>
        <taxon>Philodinida</taxon>
        <taxon>Philodinidae</taxon>
        <taxon>Rotaria</taxon>
    </lineage>
</organism>
<evidence type="ECO:0000259" key="1">
    <source>
        <dbReference type="PROSITE" id="PS50181"/>
    </source>
</evidence>
<dbReference type="PROSITE" id="PS50181">
    <property type="entry name" value="FBOX"/>
    <property type="match status" value="1"/>
</dbReference>
<dbReference type="Gene3D" id="3.80.10.10">
    <property type="entry name" value="Ribonuclease Inhibitor"/>
    <property type="match status" value="1"/>
</dbReference>
<dbReference type="Proteomes" id="UP000663889">
    <property type="component" value="Unassembled WGS sequence"/>
</dbReference>
<evidence type="ECO:0000313" key="2">
    <source>
        <dbReference type="EMBL" id="CAF0975233.1"/>
    </source>
</evidence>